<evidence type="ECO:0000313" key="1">
    <source>
        <dbReference type="EMBL" id="OGG19447.1"/>
    </source>
</evidence>
<accession>A0A1F6A582</accession>
<proteinExistence type="predicted"/>
<reference evidence="1 2" key="1">
    <citation type="journal article" date="2016" name="Nat. Commun.">
        <title>Thousands of microbial genomes shed light on interconnected biogeochemical processes in an aquifer system.</title>
        <authorList>
            <person name="Anantharaman K."/>
            <person name="Brown C.T."/>
            <person name="Hug L.A."/>
            <person name="Sharon I."/>
            <person name="Castelle C.J."/>
            <person name="Probst A.J."/>
            <person name="Thomas B.C."/>
            <person name="Singh A."/>
            <person name="Wilkins M.J."/>
            <person name="Karaoz U."/>
            <person name="Brodie E.L."/>
            <person name="Williams K.H."/>
            <person name="Hubbard S.S."/>
            <person name="Banfield J.F."/>
        </authorList>
    </citation>
    <scope>NUCLEOTIDE SEQUENCE [LARGE SCALE GENOMIC DNA]</scope>
</reference>
<evidence type="ECO:0000313" key="2">
    <source>
        <dbReference type="Proteomes" id="UP000177871"/>
    </source>
</evidence>
<name>A0A1F6A582_9BACT</name>
<organism evidence="1 2">
    <name type="scientific">Candidatus Gottesmanbacteria bacterium RIFCSPHIGHO2_01_FULL_47_48</name>
    <dbReference type="NCBI Taxonomy" id="1798381"/>
    <lineage>
        <taxon>Bacteria</taxon>
        <taxon>Candidatus Gottesmaniibacteriota</taxon>
    </lineage>
</organism>
<gene>
    <name evidence="1" type="ORF">A2721_02810</name>
</gene>
<protein>
    <recommendedName>
        <fullName evidence="3">CHRD domain-containing protein</fullName>
    </recommendedName>
</protein>
<dbReference type="EMBL" id="MFJK01000007">
    <property type="protein sequence ID" value="OGG19447.1"/>
    <property type="molecule type" value="Genomic_DNA"/>
</dbReference>
<evidence type="ECO:0008006" key="3">
    <source>
        <dbReference type="Google" id="ProtNLM"/>
    </source>
</evidence>
<dbReference type="AlphaFoldDB" id="A0A1F6A582"/>
<sequence>MTAEWKVPLGEQNDSGLAGFATLNDKDGQVQVLIALASAPGATPAAHPAHIHVGACPKPGAIKFPLMDVVDGTSTTIISTTIADLKASLPLAINVHQSASQIGKYIACGDVR</sequence>
<dbReference type="Proteomes" id="UP000177871">
    <property type="component" value="Unassembled WGS sequence"/>
</dbReference>
<dbReference type="STRING" id="1798381.A2721_02810"/>
<comment type="caution">
    <text evidence="1">The sequence shown here is derived from an EMBL/GenBank/DDBJ whole genome shotgun (WGS) entry which is preliminary data.</text>
</comment>